<proteinExistence type="predicted"/>
<comment type="caution">
    <text evidence="2">The sequence shown here is derived from an EMBL/GenBank/DDBJ whole genome shotgun (WGS) entry which is preliminary data.</text>
</comment>
<feature type="transmembrane region" description="Helical" evidence="1">
    <location>
        <begin position="104"/>
        <end position="128"/>
    </location>
</feature>
<keyword evidence="3" id="KW-1185">Reference proteome</keyword>
<feature type="transmembrane region" description="Helical" evidence="1">
    <location>
        <begin position="59"/>
        <end position="79"/>
    </location>
</feature>
<accession>A0A1Y4T241</accession>
<feature type="transmembrane region" description="Helical" evidence="1">
    <location>
        <begin position="456"/>
        <end position="476"/>
    </location>
</feature>
<evidence type="ECO:0000256" key="1">
    <source>
        <dbReference type="SAM" id="Phobius"/>
    </source>
</evidence>
<feature type="transmembrane region" description="Helical" evidence="1">
    <location>
        <begin position="208"/>
        <end position="230"/>
    </location>
</feature>
<feature type="transmembrane region" description="Helical" evidence="1">
    <location>
        <begin position="236"/>
        <end position="256"/>
    </location>
</feature>
<organism evidence="2 3">
    <name type="scientific">Massilimicrobiota timonensis</name>
    <dbReference type="NCBI Taxonomy" id="1776392"/>
    <lineage>
        <taxon>Bacteria</taxon>
        <taxon>Bacillati</taxon>
        <taxon>Bacillota</taxon>
        <taxon>Erysipelotrichia</taxon>
        <taxon>Erysipelotrichales</taxon>
        <taxon>Erysipelotrichaceae</taxon>
        <taxon>Massilimicrobiota</taxon>
    </lineage>
</organism>
<keyword evidence="1" id="KW-0812">Transmembrane</keyword>
<feature type="transmembrane region" description="Helical" evidence="1">
    <location>
        <begin position="419"/>
        <end position="444"/>
    </location>
</feature>
<dbReference type="InterPro" id="IPR031584">
    <property type="entry name" value="Put_ABC_export"/>
</dbReference>
<sequence>MKALCLLWFMKTKASLRNLFKKPSSAIFTIFVVLLYGFIFYAFFFLPKDNTLMLVNFELHSSILIFIGFLALMLFSTMLSSKKALFSGEDAYFLFSGPFHKKQIMTFLSFQTFLQSILLAFFALIFFIGMNMQIKVDLGFILLALLGSVITIMTFLVFIDYSYVLSIGDQKYKKMNYVIAGIFVLILAVILILTYLQTGRIQTIMIDFIESPLFYYVPVFGWLKLTLISYVESKMILTVLGLLLLMICLIVIYLLFISYKGDFYEQALEDSLELSKRLKEFKAGNQDALRNVKVKKINVKRFYDGAFAVLSKNLLIMKKKGSLVSWNDLLSIGIYLIITIFSNMGFGFFIYMMVIWLFMMMQTSDLTAELKNYQIYLIPDQPYKKLIAVMIPTFMKVSVIGVLSFIIVGVYYHESILNILMYLLNMFGYIFVFMSASVLTIRILKSRSTRVFENMMRMLIMLVSALPSVLLTVILVMTNSLTPTTLTIISIASLAMNFILSFIILWACQGMMNGRELKSD</sequence>
<keyword evidence="1" id="KW-1133">Transmembrane helix</keyword>
<dbReference type="Pfam" id="PF16962">
    <property type="entry name" value="ABC_export"/>
    <property type="match status" value="1"/>
</dbReference>
<evidence type="ECO:0000313" key="3">
    <source>
        <dbReference type="Proteomes" id="UP000195305"/>
    </source>
</evidence>
<feature type="transmembrane region" description="Helical" evidence="1">
    <location>
        <begin position="488"/>
        <end position="508"/>
    </location>
</feature>
<keyword evidence="1" id="KW-0472">Membrane</keyword>
<feature type="transmembrane region" description="Helical" evidence="1">
    <location>
        <begin position="140"/>
        <end position="163"/>
    </location>
</feature>
<feature type="transmembrane region" description="Helical" evidence="1">
    <location>
        <begin position="386"/>
        <end position="413"/>
    </location>
</feature>
<evidence type="ECO:0000313" key="2">
    <source>
        <dbReference type="EMBL" id="OUQ36257.1"/>
    </source>
</evidence>
<feature type="transmembrane region" description="Helical" evidence="1">
    <location>
        <begin position="175"/>
        <end position="196"/>
    </location>
</feature>
<dbReference type="RefSeq" id="WP_087357065.1">
    <property type="nucleotide sequence ID" value="NZ_JACJKO010000018.1"/>
</dbReference>
<dbReference type="AlphaFoldDB" id="A0A1Y4T241"/>
<protein>
    <submittedName>
        <fullName evidence="2">Uncharacterized protein</fullName>
    </submittedName>
</protein>
<dbReference type="Proteomes" id="UP000195305">
    <property type="component" value="Unassembled WGS sequence"/>
</dbReference>
<feature type="transmembrane region" description="Helical" evidence="1">
    <location>
        <begin position="323"/>
        <end position="342"/>
    </location>
</feature>
<name>A0A1Y4T241_9FIRM</name>
<gene>
    <name evidence="2" type="ORF">B5E75_01660</name>
</gene>
<feature type="transmembrane region" description="Helical" evidence="1">
    <location>
        <begin position="24"/>
        <end position="47"/>
    </location>
</feature>
<dbReference type="OrthoDB" id="816862at2"/>
<reference evidence="2 3" key="1">
    <citation type="journal article" date="2018" name="BMC Genomics">
        <title>Whole genome sequencing and function prediction of 133 gut anaerobes isolated from chicken caecum in pure cultures.</title>
        <authorList>
            <person name="Medvecky M."/>
            <person name="Cejkova D."/>
            <person name="Polansky O."/>
            <person name="Karasova D."/>
            <person name="Kubasova T."/>
            <person name="Cizek A."/>
            <person name="Rychlik I."/>
        </authorList>
    </citation>
    <scope>NUCLEOTIDE SEQUENCE [LARGE SCALE GENOMIC DNA]</scope>
    <source>
        <strain evidence="2 3">An13</strain>
    </source>
</reference>
<dbReference type="EMBL" id="NFLJ01000003">
    <property type="protein sequence ID" value="OUQ36257.1"/>
    <property type="molecule type" value="Genomic_DNA"/>
</dbReference>